<sequence length="156" mass="17554">MNKKLYVGNLLYEATEDQLRDLFSQAGEVVSAQVIRFADSGRSKGFAFIEMVDEAAAQKAIEMFNEYDFMGRKVIVNEARPKTNNDSRGRFDRNRRFGGGGHGDFDRGYDRDRGHDRGENRPAPEAPEVTDMGPQDIDMSAEIPSETPSEESPKEE</sequence>
<evidence type="ECO:0000313" key="5">
    <source>
        <dbReference type="Proteomes" id="UP000177141"/>
    </source>
</evidence>
<feature type="region of interest" description="Disordered" evidence="2">
    <location>
        <begin position="80"/>
        <end position="156"/>
    </location>
</feature>
<dbReference type="CDD" id="cd21608">
    <property type="entry name" value="RRM2_NsCP33_like"/>
    <property type="match status" value="1"/>
</dbReference>
<dbReference type="PROSITE" id="PS50102">
    <property type="entry name" value="RRM"/>
    <property type="match status" value="1"/>
</dbReference>
<organism evidence="4 5">
    <name type="scientific">Candidatus Roizmanbacteria bacterium RIFCSPLOWO2_01_FULL_38_12</name>
    <dbReference type="NCBI Taxonomy" id="1802061"/>
    <lineage>
        <taxon>Bacteria</taxon>
        <taxon>Candidatus Roizmaniibacteriota</taxon>
    </lineage>
</organism>
<dbReference type="EMBL" id="MGAL01000012">
    <property type="protein sequence ID" value="OGK48601.1"/>
    <property type="molecule type" value="Genomic_DNA"/>
</dbReference>
<comment type="caution">
    <text evidence="4">The sequence shown here is derived from an EMBL/GenBank/DDBJ whole genome shotgun (WGS) entry which is preliminary data.</text>
</comment>
<protein>
    <recommendedName>
        <fullName evidence="3">RRM domain-containing protein</fullName>
    </recommendedName>
</protein>
<dbReference type="STRING" id="1802061.A3A93_05240"/>
<dbReference type="Pfam" id="PF00076">
    <property type="entry name" value="RRM_1"/>
    <property type="match status" value="1"/>
</dbReference>
<dbReference type="AlphaFoldDB" id="A0A1F7IZ27"/>
<dbReference type="SMART" id="SM00360">
    <property type="entry name" value="RRM"/>
    <property type="match status" value="1"/>
</dbReference>
<dbReference type="Proteomes" id="UP000177141">
    <property type="component" value="Unassembled WGS sequence"/>
</dbReference>
<feature type="domain" description="RRM" evidence="3">
    <location>
        <begin position="3"/>
        <end position="81"/>
    </location>
</feature>
<accession>A0A1F7IZ27</accession>
<gene>
    <name evidence="4" type="ORF">A3A93_05240</name>
</gene>
<reference evidence="4 5" key="1">
    <citation type="journal article" date="2016" name="Nat. Commun.">
        <title>Thousands of microbial genomes shed light on interconnected biogeochemical processes in an aquifer system.</title>
        <authorList>
            <person name="Anantharaman K."/>
            <person name="Brown C.T."/>
            <person name="Hug L.A."/>
            <person name="Sharon I."/>
            <person name="Castelle C.J."/>
            <person name="Probst A.J."/>
            <person name="Thomas B.C."/>
            <person name="Singh A."/>
            <person name="Wilkins M.J."/>
            <person name="Karaoz U."/>
            <person name="Brodie E.L."/>
            <person name="Williams K.H."/>
            <person name="Hubbard S.S."/>
            <person name="Banfield J.F."/>
        </authorList>
    </citation>
    <scope>NUCLEOTIDE SEQUENCE [LARGE SCALE GENOMIC DNA]</scope>
</reference>
<keyword evidence="1" id="KW-0694">RNA-binding</keyword>
<name>A0A1F7IZ27_9BACT</name>
<dbReference type="InterPro" id="IPR052462">
    <property type="entry name" value="SLIRP/GR-RBP-like"/>
</dbReference>
<proteinExistence type="predicted"/>
<evidence type="ECO:0000256" key="1">
    <source>
        <dbReference type="ARBA" id="ARBA00022884"/>
    </source>
</evidence>
<feature type="compositionally biased region" description="Basic and acidic residues" evidence="2">
    <location>
        <begin position="80"/>
        <end position="95"/>
    </location>
</feature>
<dbReference type="InterPro" id="IPR035979">
    <property type="entry name" value="RBD_domain_sf"/>
</dbReference>
<dbReference type="InterPro" id="IPR048289">
    <property type="entry name" value="RRM2_NsCP33-like"/>
</dbReference>
<evidence type="ECO:0000313" key="4">
    <source>
        <dbReference type="EMBL" id="OGK48601.1"/>
    </source>
</evidence>
<evidence type="ECO:0000259" key="3">
    <source>
        <dbReference type="PROSITE" id="PS50102"/>
    </source>
</evidence>
<dbReference type="SUPFAM" id="SSF54928">
    <property type="entry name" value="RNA-binding domain, RBD"/>
    <property type="match status" value="1"/>
</dbReference>
<dbReference type="Gene3D" id="3.30.70.330">
    <property type="match status" value="1"/>
</dbReference>
<dbReference type="GO" id="GO:0003723">
    <property type="term" value="F:RNA binding"/>
    <property type="evidence" value="ECO:0007669"/>
    <property type="project" value="UniProtKB-KW"/>
</dbReference>
<dbReference type="InterPro" id="IPR000504">
    <property type="entry name" value="RRM_dom"/>
</dbReference>
<feature type="compositionally biased region" description="Basic and acidic residues" evidence="2">
    <location>
        <begin position="103"/>
        <end position="122"/>
    </location>
</feature>
<dbReference type="PANTHER" id="PTHR48027">
    <property type="entry name" value="HETEROGENEOUS NUCLEAR RIBONUCLEOPROTEIN 87F-RELATED"/>
    <property type="match status" value="1"/>
</dbReference>
<evidence type="ECO:0000256" key="2">
    <source>
        <dbReference type="SAM" id="MobiDB-lite"/>
    </source>
</evidence>
<dbReference type="InterPro" id="IPR012677">
    <property type="entry name" value="Nucleotide-bd_a/b_plait_sf"/>
</dbReference>